<dbReference type="Proteomes" id="UP000053429">
    <property type="component" value="Unassembled WGS sequence"/>
</dbReference>
<reference evidence="1 2" key="1">
    <citation type="submission" date="2015-10" db="EMBL/GenBank/DDBJ databases">
        <title>Draft genome sequence of Streptomyces caeruleatus NRRL B-24802, type strain for the species Streptomyces caeruleatus.</title>
        <authorList>
            <person name="Ruckert C."/>
            <person name="Winkler A."/>
            <person name="Kalinowski J."/>
            <person name="Kampfer P."/>
            <person name="Glaeser S."/>
        </authorList>
    </citation>
    <scope>NUCLEOTIDE SEQUENCE [LARGE SCALE GENOMIC DNA]</scope>
    <source>
        <strain evidence="1 2">NRRL B-24802</strain>
    </source>
</reference>
<dbReference type="AlphaFoldDB" id="A0A101U7N6"/>
<sequence length="123" mass="14343">MHPSGKLQQDRQAQRRLALLRHAEEVMGHVSLTCRRYGISRNCFYKWERRYVCLRQNHHFGPMKIKMRLGRYHGIDAEEFYRMLAGIVIDDTGVPIRRPHGSLAGPRRCGVDSPFPWDVGGLR</sequence>
<name>A0A101U7N6_9ACTN</name>
<dbReference type="InterPro" id="IPR010921">
    <property type="entry name" value="Trp_repressor/repl_initiator"/>
</dbReference>
<keyword evidence="2" id="KW-1185">Reference proteome</keyword>
<evidence type="ECO:0008006" key="3">
    <source>
        <dbReference type="Google" id="ProtNLM"/>
    </source>
</evidence>
<evidence type="ECO:0000313" key="2">
    <source>
        <dbReference type="Proteomes" id="UP000053429"/>
    </source>
</evidence>
<comment type="caution">
    <text evidence="1">The sequence shown here is derived from an EMBL/GenBank/DDBJ whole genome shotgun (WGS) entry which is preliminary data.</text>
</comment>
<proteinExistence type="predicted"/>
<gene>
    <name evidence="1" type="ORF">AQJ67_05045</name>
</gene>
<evidence type="ECO:0000313" key="1">
    <source>
        <dbReference type="EMBL" id="KUO05519.1"/>
    </source>
</evidence>
<dbReference type="EMBL" id="LMWY01000004">
    <property type="protein sequence ID" value="KUO05519.1"/>
    <property type="molecule type" value="Genomic_DNA"/>
</dbReference>
<dbReference type="SUPFAM" id="SSF48295">
    <property type="entry name" value="TrpR-like"/>
    <property type="match status" value="1"/>
</dbReference>
<dbReference type="GO" id="GO:0043565">
    <property type="term" value="F:sequence-specific DNA binding"/>
    <property type="evidence" value="ECO:0007669"/>
    <property type="project" value="InterPro"/>
</dbReference>
<protein>
    <recommendedName>
        <fullName evidence="3">Transposase</fullName>
    </recommendedName>
</protein>
<accession>A0A101U7N6</accession>
<dbReference type="OrthoDB" id="568335at2"/>
<dbReference type="RefSeq" id="WP_062716809.1">
    <property type="nucleotide sequence ID" value="NZ_KQ948925.1"/>
</dbReference>
<organism evidence="1 2">
    <name type="scientific">Streptomyces caeruleatus</name>
    <dbReference type="NCBI Taxonomy" id="661399"/>
    <lineage>
        <taxon>Bacteria</taxon>
        <taxon>Bacillati</taxon>
        <taxon>Actinomycetota</taxon>
        <taxon>Actinomycetes</taxon>
        <taxon>Kitasatosporales</taxon>
        <taxon>Streptomycetaceae</taxon>
        <taxon>Streptomyces</taxon>
    </lineage>
</organism>
<dbReference type="STRING" id="661399.AQJ67_05045"/>